<accession>A0A6J6SYL0</accession>
<name>A0A6J6SYL0_9ZZZZ</name>
<dbReference type="NCBIfam" id="TIGR00247">
    <property type="entry name" value="endolytic transglycosylase MltG"/>
    <property type="match status" value="1"/>
</dbReference>
<evidence type="ECO:0000256" key="8">
    <source>
        <dbReference type="SAM" id="Phobius"/>
    </source>
</evidence>
<dbReference type="Pfam" id="PF02618">
    <property type="entry name" value="YceG"/>
    <property type="match status" value="1"/>
</dbReference>
<dbReference type="GO" id="GO:0016829">
    <property type="term" value="F:lyase activity"/>
    <property type="evidence" value="ECO:0007669"/>
    <property type="project" value="UniProtKB-KW"/>
</dbReference>
<keyword evidence="4 8" id="KW-0472">Membrane</keyword>
<feature type="region of interest" description="Disordered" evidence="7">
    <location>
        <begin position="1"/>
        <end position="47"/>
    </location>
</feature>
<dbReference type="InterPro" id="IPR003770">
    <property type="entry name" value="MLTG-like"/>
</dbReference>
<keyword evidence="3 8" id="KW-1133">Transmembrane helix</keyword>
<evidence type="ECO:0000256" key="3">
    <source>
        <dbReference type="ARBA" id="ARBA00022989"/>
    </source>
</evidence>
<evidence type="ECO:0000256" key="4">
    <source>
        <dbReference type="ARBA" id="ARBA00023136"/>
    </source>
</evidence>
<proteinExistence type="inferred from homology"/>
<evidence type="ECO:0000313" key="9">
    <source>
        <dbReference type="EMBL" id="CAB4739798.1"/>
    </source>
</evidence>
<keyword evidence="6" id="KW-0961">Cell wall biogenesis/degradation</keyword>
<protein>
    <submittedName>
        <fullName evidence="9">Unannotated protein</fullName>
    </submittedName>
</protein>
<dbReference type="GO" id="GO:0071555">
    <property type="term" value="P:cell wall organization"/>
    <property type="evidence" value="ECO:0007669"/>
    <property type="project" value="UniProtKB-KW"/>
</dbReference>
<dbReference type="CDD" id="cd08010">
    <property type="entry name" value="MltG_like"/>
    <property type="match status" value="1"/>
</dbReference>
<sequence length="409" mass="44912">MTDLRGSDSESAPWYEVAAGTGPAPELGWVDDPWDDPPGLTSAETSRPTPRARLVKRILLAVVALALVGALVTGAVGLWVIVQINPPGERGEAATFVVEQGDDLVSVSTRLRATGFIRHSGVFQWYAKRNGGLEPEPGYYTLRPLDTMGNLAAALRRSPNATFTSVTFPEGYTVAQMAARLAVKMPRLRSDQFLAATRDGEVTSEFLPPGIRSLEGLLFPDTYQVSNAESERQVVARMLRLTERVGRQEGLDDPLLRGPLSPYEVLIVASLIEREARFDEDRPRIARVILNRLELGMRLEVDASLYYGHDPRTPFATLRRLDSPYNTYVYPGLPPTPIANPGRASIRAALNPSVDPSPGDPICRSLLDPTKCRYLYYVLSDKAGHHVFSATPEQHDENVKRARAAGLLS</sequence>
<reference evidence="9" key="1">
    <citation type="submission" date="2020-05" db="EMBL/GenBank/DDBJ databases">
        <authorList>
            <person name="Chiriac C."/>
            <person name="Salcher M."/>
            <person name="Ghai R."/>
            <person name="Kavagutti S V."/>
        </authorList>
    </citation>
    <scope>NUCLEOTIDE SEQUENCE</scope>
</reference>
<dbReference type="PANTHER" id="PTHR30518">
    <property type="entry name" value="ENDOLYTIC MUREIN TRANSGLYCOSYLASE"/>
    <property type="match status" value="1"/>
</dbReference>
<evidence type="ECO:0000256" key="6">
    <source>
        <dbReference type="ARBA" id="ARBA00023316"/>
    </source>
</evidence>
<keyword evidence="2 8" id="KW-0812">Transmembrane</keyword>
<evidence type="ECO:0000256" key="5">
    <source>
        <dbReference type="ARBA" id="ARBA00023239"/>
    </source>
</evidence>
<keyword evidence="1" id="KW-1003">Cell membrane</keyword>
<evidence type="ECO:0000256" key="1">
    <source>
        <dbReference type="ARBA" id="ARBA00022475"/>
    </source>
</evidence>
<keyword evidence="5" id="KW-0456">Lyase</keyword>
<evidence type="ECO:0000256" key="2">
    <source>
        <dbReference type="ARBA" id="ARBA00022692"/>
    </source>
</evidence>
<gene>
    <name evidence="9" type="ORF">UFOPK2806_00290</name>
</gene>
<dbReference type="AlphaFoldDB" id="A0A6J6SYL0"/>
<dbReference type="Gene3D" id="3.30.1490.480">
    <property type="entry name" value="Endolytic murein transglycosylase"/>
    <property type="match status" value="1"/>
</dbReference>
<dbReference type="PANTHER" id="PTHR30518:SF2">
    <property type="entry name" value="ENDOLYTIC MUREIN TRANSGLYCOSYLASE"/>
    <property type="match status" value="1"/>
</dbReference>
<dbReference type="Gene3D" id="3.30.160.60">
    <property type="entry name" value="Classic Zinc Finger"/>
    <property type="match status" value="1"/>
</dbReference>
<dbReference type="EMBL" id="CAEZYY010000002">
    <property type="protein sequence ID" value="CAB4739798.1"/>
    <property type="molecule type" value="Genomic_DNA"/>
</dbReference>
<dbReference type="HAMAP" id="MF_02065">
    <property type="entry name" value="MltG"/>
    <property type="match status" value="1"/>
</dbReference>
<evidence type="ECO:0000256" key="7">
    <source>
        <dbReference type="SAM" id="MobiDB-lite"/>
    </source>
</evidence>
<feature type="transmembrane region" description="Helical" evidence="8">
    <location>
        <begin position="58"/>
        <end position="82"/>
    </location>
</feature>
<organism evidence="9">
    <name type="scientific">freshwater metagenome</name>
    <dbReference type="NCBI Taxonomy" id="449393"/>
    <lineage>
        <taxon>unclassified sequences</taxon>
        <taxon>metagenomes</taxon>
        <taxon>ecological metagenomes</taxon>
    </lineage>
</organism>